<dbReference type="Pfam" id="PF19872">
    <property type="entry name" value="DUF6345"/>
    <property type="match status" value="1"/>
</dbReference>
<name>A0ABC8AYM3_9NOCA</name>
<proteinExistence type="predicted"/>
<evidence type="ECO:0000313" key="2">
    <source>
        <dbReference type="Proteomes" id="UP000180166"/>
    </source>
</evidence>
<reference evidence="1 2" key="1">
    <citation type="submission" date="2016-10" db="EMBL/GenBank/DDBJ databases">
        <title>Genome sequence of Nocardia seriolae strain EM150506, isolated from Anguila japonica.</title>
        <authorList>
            <person name="Han H.-J."/>
        </authorList>
    </citation>
    <scope>NUCLEOTIDE SEQUENCE [LARGE SCALE GENOMIC DNA]</scope>
    <source>
        <strain evidence="1 2">EM150506</strain>
    </source>
</reference>
<dbReference type="KEGG" id="nsr:NS506_05316"/>
<dbReference type="Proteomes" id="UP000180166">
    <property type="component" value="Chromosome"/>
</dbReference>
<dbReference type="EMBL" id="CP017839">
    <property type="protein sequence ID" value="APA99362.1"/>
    <property type="molecule type" value="Genomic_DNA"/>
</dbReference>
<dbReference type="InterPro" id="IPR045926">
    <property type="entry name" value="DUF6345"/>
</dbReference>
<dbReference type="RefSeq" id="WP_143161352.1">
    <property type="nucleotide sequence ID" value="NZ_AP017900.1"/>
</dbReference>
<protein>
    <submittedName>
        <fullName evidence="1">Uncharacterized protein</fullName>
    </submittedName>
</protein>
<organism evidence="1 2">
    <name type="scientific">Nocardia seriolae</name>
    <dbReference type="NCBI Taxonomy" id="37332"/>
    <lineage>
        <taxon>Bacteria</taxon>
        <taxon>Bacillati</taxon>
        <taxon>Actinomycetota</taxon>
        <taxon>Actinomycetes</taxon>
        <taxon>Mycobacteriales</taxon>
        <taxon>Nocardiaceae</taxon>
        <taxon>Nocardia</taxon>
    </lineage>
</organism>
<dbReference type="AlphaFoldDB" id="A0ABC8AYM3"/>
<gene>
    <name evidence="1" type="ORF">NS506_05316</name>
</gene>
<dbReference type="GeneID" id="93374318"/>
<sequence length="149" mass="16870">MASSAFGWGADWSNRGHWASSDNMVIGDDHTRYLCWSTCLSLRVLDGMNPIRTWGGPDHGFRMLFGFETTSIDSPDYGKNFWAEWNKGKSFSQAWLDASWDISHTQAPSVVACGANSDEAGARLNNERVLSWDAVSTNWFSRRWYYAAR</sequence>
<evidence type="ECO:0000313" key="1">
    <source>
        <dbReference type="EMBL" id="APA99362.1"/>
    </source>
</evidence>
<accession>A0ABC8AYM3</accession>